<feature type="compositionally biased region" description="Low complexity" evidence="1">
    <location>
        <begin position="17"/>
        <end position="26"/>
    </location>
</feature>
<dbReference type="RefSeq" id="WP_140459780.1">
    <property type="nucleotide sequence ID" value="NZ_BAABFI010000007.1"/>
</dbReference>
<dbReference type="SUPFAM" id="SSF50998">
    <property type="entry name" value="Quinoprotein alcohol dehydrogenase-like"/>
    <property type="match status" value="1"/>
</dbReference>
<proteinExistence type="predicted"/>
<keyword evidence="2" id="KW-1133">Transmembrane helix</keyword>
<dbReference type="Proteomes" id="UP000618382">
    <property type="component" value="Unassembled WGS sequence"/>
</dbReference>
<dbReference type="InterPro" id="IPR015943">
    <property type="entry name" value="WD40/YVTN_repeat-like_dom_sf"/>
</dbReference>
<dbReference type="InterPro" id="IPR011047">
    <property type="entry name" value="Quinoprotein_ADH-like_sf"/>
</dbReference>
<comment type="caution">
    <text evidence="4">The sequence shown here is derived from an EMBL/GenBank/DDBJ whole genome shotgun (WGS) entry which is preliminary data.</text>
</comment>
<evidence type="ECO:0000313" key="3">
    <source>
        <dbReference type="EMBL" id="GIG34084.1"/>
    </source>
</evidence>
<evidence type="ECO:0000256" key="2">
    <source>
        <dbReference type="SAM" id="Phobius"/>
    </source>
</evidence>
<dbReference type="Proteomes" id="UP000577956">
    <property type="component" value="Unassembled WGS sequence"/>
</dbReference>
<gene>
    <name evidence="4" type="ORF">BKA21_002987</name>
    <name evidence="3" type="ORF">Col01nite_32430</name>
</gene>
<accession>A0A7Y9JY46</accession>
<feature type="region of interest" description="Disordered" evidence="1">
    <location>
        <begin position="1"/>
        <end position="41"/>
    </location>
</feature>
<keyword evidence="2" id="KW-0812">Transmembrane</keyword>
<dbReference type="EMBL" id="JACCBK010000001">
    <property type="protein sequence ID" value="NYD87438.1"/>
    <property type="molecule type" value="Genomic_DNA"/>
</dbReference>
<evidence type="ECO:0000313" key="5">
    <source>
        <dbReference type="Proteomes" id="UP000577956"/>
    </source>
</evidence>
<sequence>MGAKQRLEVALDEEDPAAPTGPRPGADPGGAAGAGRASPPRPTRAQVVALGVVAAVLLGLVGAQAVVDARERDRLAALVGLSGVVADLSVAPGPVEPVAAGSTGAGSVDLDVTAHGADGLRVALRSSASAEVLGVSSSRTTLVGLDGDTVVWSRVLPDGSARGDGWWAEHPSCLPTPGDPATVTCLTGDAATRWRDSGEEHVQTWARVLVVAVADGRVVRERDLDLPAPRTLAATDTLVVEVVRHPGGATPVDVVTARDPVTWDERWSTPVPVPGAEHGFTGSPALRTSSRYVVVDGVVAVTVLAADDGAVLREPDGSAVTGWIGGAPGDDVDVLAFGAAGGTLLWSPEQQVEVDGQMLTPSVDDGSLGDLVLTSAGHDLVASDRDGTRRWRTADADAWDAVVVGGHLAVLDRDTLRGIDARTGTVRWTRDVEDGATVVATDGRAVLLHESALLLGGVLDTDPSVDLAAFDLADGRELWRTTLDGVAGVRSLDGHLVGDRTDGSTVDLG</sequence>
<feature type="transmembrane region" description="Helical" evidence="2">
    <location>
        <begin position="47"/>
        <end position="67"/>
    </location>
</feature>
<evidence type="ECO:0000313" key="6">
    <source>
        <dbReference type="Proteomes" id="UP000618382"/>
    </source>
</evidence>
<keyword evidence="2" id="KW-0472">Membrane</keyword>
<keyword evidence="6" id="KW-1185">Reference proteome</keyword>
<dbReference type="EMBL" id="BONN01000012">
    <property type="protein sequence ID" value="GIG34084.1"/>
    <property type="molecule type" value="Genomic_DNA"/>
</dbReference>
<evidence type="ECO:0000256" key="1">
    <source>
        <dbReference type="SAM" id="MobiDB-lite"/>
    </source>
</evidence>
<reference evidence="3 6" key="2">
    <citation type="submission" date="2021-01" db="EMBL/GenBank/DDBJ databases">
        <title>Whole genome shotgun sequence of Cellulomonas oligotrophica NBRC 109435.</title>
        <authorList>
            <person name="Komaki H."/>
            <person name="Tamura T."/>
        </authorList>
    </citation>
    <scope>NUCLEOTIDE SEQUENCE [LARGE SCALE GENOMIC DNA]</scope>
    <source>
        <strain evidence="3 6">NBRC 109435</strain>
    </source>
</reference>
<dbReference type="Gene3D" id="2.130.10.10">
    <property type="entry name" value="YVTN repeat-like/Quinoprotein amine dehydrogenase"/>
    <property type="match status" value="1"/>
</dbReference>
<reference evidence="4 5" key="1">
    <citation type="submission" date="2020-07" db="EMBL/GenBank/DDBJ databases">
        <title>Sequencing the genomes of 1000 actinobacteria strains.</title>
        <authorList>
            <person name="Klenk H.-P."/>
        </authorList>
    </citation>
    <scope>NUCLEOTIDE SEQUENCE [LARGE SCALE GENOMIC DNA]</scope>
    <source>
        <strain evidence="4 5">DSM 24482</strain>
    </source>
</reference>
<protein>
    <submittedName>
        <fullName evidence="4">Outer membrane protein assembly factor BamB</fullName>
    </submittedName>
</protein>
<name>A0A7Y9JY46_9CELL</name>
<dbReference type="AlphaFoldDB" id="A0A7Y9JY46"/>
<evidence type="ECO:0000313" key="4">
    <source>
        <dbReference type="EMBL" id="NYD87438.1"/>
    </source>
</evidence>
<organism evidence="4 5">
    <name type="scientific">Cellulomonas oligotrophica</name>
    <dbReference type="NCBI Taxonomy" id="931536"/>
    <lineage>
        <taxon>Bacteria</taxon>
        <taxon>Bacillati</taxon>
        <taxon>Actinomycetota</taxon>
        <taxon>Actinomycetes</taxon>
        <taxon>Micrococcales</taxon>
        <taxon>Cellulomonadaceae</taxon>
        <taxon>Cellulomonas</taxon>
    </lineage>
</organism>